<dbReference type="PANTHER" id="PTHR12905">
    <property type="entry name" value="METALLOPHOSPHOESTERASE"/>
    <property type="match status" value="1"/>
</dbReference>
<evidence type="ECO:0000259" key="1">
    <source>
        <dbReference type="Pfam" id="PF00149"/>
    </source>
</evidence>
<evidence type="ECO:0000313" key="3">
    <source>
        <dbReference type="Proteomes" id="UP000422108"/>
    </source>
</evidence>
<dbReference type="Gene3D" id="3.60.21.10">
    <property type="match status" value="1"/>
</dbReference>
<proteinExistence type="predicted"/>
<dbReference type="GO" id="GO:0016787">
    <property type="term" value="F:hydrolase activity"/>
    <property type="evidence" value="ECO:0007669"/>
    <property type="project" value="InterPro"/>
</dbReference>
<dbReference type="RefSeq" id="WP_155313773.1">
    <property type="nucleotide sequence ID" value="NZ_AP021879.1"/>
</dbReference>
<protein>
    <submittedName>
        <fullName evidence="2">Serine/threonine protein phosphatase</fullName>
    </submittedName>
</protein>
<dbReference type="PANTHER" id="PTHR12905:SF0">
    <property type="entry name" value="CALCINEURIN-LIKE PHOSPHOESTERASE DOMAIN-CONTAINING PROTEIN"/>
    <property type="match status" value="1"/>
</dbReference>
<dbReference type="Pfam" id="PF00149">
    <property type="entry name" value="Metallophos"/>
    <property type="match status" value="1"/>
</dbReference>
<dbReference type="InterPro" id="IPR029052">
    <property type="entry name" value="Metallo-depent_PP-like"/>
</dbReference>
<gene>
    <name evidence="2" type="ORF">DSCOOX_63030</name>
</gene>
<dbReference type="InterPro" id="IPR004843">
    <property type="entry name" value="Calcineurin-like_PHP"/>
</dbReference>
<dbReference type="Proteomes" id="UP000422108">
    <property type="component" value="Chromosome"/>
</dbReference>
<keyword evidence="3" id="KW-1185">Reference proteome</keyword>
<sequence>MKILSVSDIVVAELSGRFDVGPFKDVDLVLGCGDLPPEYLAAIRQRLDVPLYYVRGNHDIRYQNAPPTGCRNLHQRRIDFKGVRIMGLEGSRWYNGGPVQYREFQMRQMIWRMLPGLWFGGGVDIVATHAPPRHINDAEDRCHRGFKSFLKLISRFKPRYFIHGHIHSHFAATEQRRTRVGNTQVINTFGYHLLELTHAQPDGSD</sequence>
<accession>A0A5K8AK71</accession>
<dbReference type="SUPFAM" id="SSF56300">
    <property type="entry name" value="Metallo-dependent phosphatases"/>
    <property type="match status" value="1"/>
</dbReference>
<dbReference type="AlphaFoldDB" id="A0A5K8AK71"/>
<reference evidence="2 3" key="1">
    <citation type="submission" date="2019-11" db="EMBL/GenBank/DDBJ databases">
        <title>Comparative genomics of hydrocarbon-degrading Desulfosarcina strains.</title>
        <authorList>
            <person name="Watanabe M."/>
            <person name="Kojima H."/>
            <person name="Fukui M."/>
        </authorList>
    </citation>
    <scope>NUCLEOTIDE SEQUENCE [LARGE SCALE GENOMIC DNA]</scope>
    <source>
        <strain evidence="3">oXyS1</strain>
    </source>
</reference>
<dbReference type="EMBL" id="AP021879">
    <property type="protein sequence ID" value="BBO93123.1"/>
    <property type="molecule type" value="Genomic_DNA"/>
</dbReference>
<evidence type="ECO:0000313" key="2">
    <source>
        <dbReference type="EMBL" id="BBO93123.1"/>
    </source>
</evidence>
<organism evidence="2 3">
    <name type="scientific">Desulfosarcina ovata subsp. ovata</name>
    <dbReference type="NCBI Taxonomy" id="2752305"/>
    <lineage>
        <taxon>Bacteria</taxon>
        <taxon>Pseudomonadati</taxon>
        <taxon>Thermodesulfobacteriota</taxon>
        <taxon>Desulfobacteria</taxon>
        <taxon>Desulfobacterales</taxon>
        <taxon>Desulfosarcinaceae</taxon>
        <taxon>Desulfosarcina</taxon>
    </lineage>
</organism>
<feature type="domain" description="Calcineurin-like phosphoesterase" evidence="1">
    <location>
        <begin position="2"/>
        <end position="168"/>
    </location>
</feature>
<dbReference type="InterPro" id="IPR051693">
    <property type="entry name" value="UPF0046_metallophosphoest"/>
</dbReference>
<name>A0A5K8AK71_9BACT</name>